<keyword evidence="4" id="KW-0130">Cell adhesion</keyword>
<evidence type="ECO:0000256" key="6">
    <source>
        <dbReference type="ARBA" id="ARBA00023136"/>
    </source>
</evidence>
<dbReference type="AlphaFoldDB" id="A0A674JH48"/>
<dbReference type="InterPro" id="IPR051036">
    <property type="entry name" value="SIGLEC"/>
</dbReference>
<evidence type="ECO:0000256" key="4">
    <source>
        <dbReference type="ARBA" id="ARBA00022889"/>
    </source>
</evidence>
<dbReference type="GO" id="GO:0033691">
    <property type="term" value="F:sialic acid binding"/>
    <property type="evidence" value="ECO:0007669"/>
    <property type="project" value="TreeGrafter"/>
</dbReference>
<feature type="region of interest" description="Disordered" evidence="8">
    <location>
        <begin position="1"/>
        <end position="22"/>
    </location>
</feature>
<dbReference type="SMART" id="SM00408">
    <property type="entry name" value="IGc2"/>
    <property type="match status" value="1"/>
</dbReference>
<evidence type="ECO:0000256" key="7">
    <source>
        <dbReference type="ARBA" id="ARBA00038361"/>
    </source>
</evidence>
<dbReference type="Ensembl" id="ENSTMTT00000021370.1">
    <property type="protein sequence ID" value="ENSTMTP00000020650.1"/>
    <property type="gene ID" value="ENSTMTG00000014888.1"/>
</dbReference>
<reference evidence="10" key="1">
    <citation type="submission" date="2025-08" db="UniProtKB">
        <authorList>
            <consortium name="Ensembl"/>
        </authorList>
    </citation>
    <scope>IDENTIFICATION</scope>
</reference>
<evidence type="ECO:0000256" key="8">
    <source>
        <dbReference type="SAM" id="MobiDB-lite"/>
    </source>
</evidence>
<feature type="domain" description="Ig-like" evidence="9">
    <location>
        <begin position="209"/>
        <end position="288"/>
    </location>
</feature>
<comment type="subcellular location">
    <subcellularLocation>
        <location evidence="1">Membrane</location>
        <topology evidence="1">Single-pass type I membrane protein</topology>
    </subcellularLocation>
</comment>
<dbReference type="GO" id="GO:0030246">
    <property type="term" value="F:carbohydrate binding"/>
    <property type="evidence" value="ECO:0007669"/>
    <property type="project" value="UniProtKB-KW"/>
</dbReference>
<keyword evidence="11" id="KW-1185">Reference proteome</keyword>
<proteinExistence type="inferred from homology"/>
<organism evidence="10 11">
    <name type="scientific">Terrapene triunguis</name>
    <name type="common">Three-toed box turtle</name>
    <dbReference type="NCBI Taxonomy" id="2587831"/>
    <lineage>
        <taxon>Eukaryota</taxon>
        <taxon>Metazoa</taxon>
        <taxon>Chordata</taxon>
        <taxon>Craniata</taxon>
        <taxon>Vertebrata</taxon>
        <taxon>Euteleostomi</taxon>
        <taxon>Archelosauria</taxon>
        <taxon>Testudinata</taxon>
        <taxon>Testudines</taxon>
        <taxon>Cryptodira</taxon>
        <taxon>Durocryptodira</taxon>
        <taxon>Testudinoidea</taxon>
        <taxon>Emydidae</taxon>
        <taxon>Terrapene</taxon>
    </lineage>
</organism>
<dbReference type="GeneTree" id="ENSGT01150000286907"/>
<dbReference type="GO" id="GO:0005886">
    <property type="term" value="C:plasma membrane"/>
    <property type="evidence" value="ECO:0007669"/>
    <property type="project" value="TreeGrafter"/>
</dbReference>
<evidence type="ECO:0000256" key="2">
    <source>
        <dbReference type="ARBA" id="ARBA00022692"/>
    </source>
</evidence>
<dbReference type="CDD" id="cd00096">
    <property type="entry name" value="Ig"/>
    <property type="match status" value="1"/>
</dbReference>
<reference evidence="10" key="2">
    <citation type="submission" date="2025-09" db="UniProtKB">
        <authorList>
            <consortium name="Ensembl"/>
        </authorList>
    </citation>
    <scope>IDENTIFICATION</scope>
</reference>
<evidence type="ECO:0000313" key="11">
    <source>
        <dbReference type="Proteomes" id="UP000472274"/>
    </source>
</evidence>
<keyword evidence="2" id="KW-0812">Transmembrane</keyword>
<keyword evidence="3" id="KW-0430">Lectin</keyword>
<evidence type="ECO:0000256" key="3">
    <source>
        <dbReference type="ARBA" id="ARBA00022734"/>
    </source>
</evidence>
<dbReference type="InterPro" id="IPR007110">
    <property type="entry name" value="Ig-like_dom"/>
</dbReference>
<keyword evidence="6" id="KW-0472">Membrane</keyword>
<dbReference type="InterPro" id="IPR013783">
    <property type="entry name" value="Ig-like_fold"/>
</dbReference>
<comment type="similarity">
    <text evidence="7">Belongs to the immunoglobulin superfamily. SIGLEC (sialic acid binding Ig-like lectin) family.</text>
</comment>
<dbReference type="InterPro" id="IPR013106">
    <property type="entry name" value="Ig_V-set"/>
</dbReference>
<dbReference type="Gene3D" id="2.60.40.10">
    <property type="entry name" value="Immunoglobulins"/>
    <property type="match status" value="2"/>
</dbReference>
<dbReference type="Pfam" id="PF13927">
    <property type="entry name" value="Ig_3"/>
    <property type="match status" value="1"/>
</dbReference>
<dbReference type="GO" id="GO:0007155">
    <property type="term" value="P:cell adhesion"/>
    <property type="evidence" value="ECO:0007669"/>
    <property type="project" value="UniProtKB-KW"/>
</dbReference>
<dbReference type="Pfam" id="PF07686">
    <property type="entry name" value="V-set"/>
    <property type="match status" value="1"/>
</dbReference>
<dbReference type="Proteomes" id="UP000472274">
    <property type="component" value="Unplaced"/>
</dbReference>
<evidence type="ECO:0000256" key="5">
    <source>
        <dbReference type="ARBA" id="ARBA00022989"/>
    </source>
</evidence>
<protein>
    <recommendedName>
        <fullName evidence="9">Ig-like domain-containing protein</fullName>
    </recommendedName>
</protein>
<evidence type="ECO:0000259" key="9">
    <source>
        <dbReference type="PROSITE" id="PS50835"/>
    </source>
</evidence>
<accession>A0A674JH48</accession>
<keyword evidence="5" id="KW-1133">Transmembrane helix</keyword>
<dbReference type="PROSITE" id="PS50835">
    <property type="entry name" value="IG_LIKE"/>
    <property type="match status" value="1"/>
</dbReference>
<evidence type="ECO:0000313" key="10">
    <source>
        <dbReference type="Ensembl" id="ENSTMTP00000020650.1"/>
    </source>
</evidence>
<dbReference type="SUPFAM" id="SSF48726">
    <property type="entry name" value="Immunoglobulin"/>
    <property type="match status" value="3"/>
</dbReference>
<name>A0A674JH48_9SAUR</name>
<dbReference type="PANTHER" id="PTHR12035:SF125">
    <property type="entry name" value="SIALIC ACID-BINDING IG-LIKE LECTIN 5"/>
    <property type="match status" value="1"/>
</dbReference>
<dbReference type="PANTHER" id="PTHR12035">
    <property type="entry name" value="SIALIC ACID BINDING IMMUNOGLOBULIN-LIKE LECTIN"/>
    <property type="match status" value="1"/>
</dbReference>
<dbReference type="SMART" id="SM00409">
    <property type="entry name" value="IG"/>
    <property type="match status" value="2"/>
</dbReference>
<dbReference type="InterPro" id="IPR003598">
    <property type="entry name" value="Ig_sub2"/>
</dbReference>
<sequence length="554" mass="59816">ALSGARSVPELGGETGQKGRGAQCPSLVSVQEGLCVLVPCSFTYPASFDTDNPSAQLFRNWYKDQVDVHWDLPVASSDPSRGVSQETQSRFQLTGDLTHGNCSLQISDAQRMDAGRYFLRVEKGDFKYTPLANGTWAHSSALSFTPAPGDHGKELICNVTYSSAQGPSTRRTIRLHIGPILTHRFWSLGFPFPMVLVPRRDPNPAPGFPEGDIVSLETQEGDSLTLRCEAGSRTESTLSWAKGNESLSPGQGGAGHLELSNLSRGDAGEYWCWAKNSYGSANRALHVHMQCKALGVASVGGTVLGGEGRRSQLTAQEGDSLRFPCSVMSNPPATLGWVRGVLLRGRSNCSSRVSEVNQQNSLPRVPRPGTGLNSSCQFQWPSVSCSCSLRSHPPPRLQWQVDGEPLAAKGSWEALQVSSWTQRHEANSTLSWKGIGEEGGEGWLDRAGVAGIYPRLSACSKAERRIGRGLGNSQCPSPACRSGRTSAMEEPTRNWNLRGLRKQRMRPQLGGLPPWVRPTGPFSPVPGPLPTPPAQTHGPGKHVEAACNIYMSSR</sequence>
<dbReference type="InterPro" id="IPR003599">
    <property type="entry name" value="Ig_sub"/>
</dbReference>
<evidence type="ECO:0000256" key="1">
    <source>
        <dbReference type="ARBA" id="ARBA00004479"/>
    </source>
</evidence>
<dbReference type="InterPro" id="IPR036179">
    <property type="entry name" value="Ig-like_dom_sf"/>
</dbReference>